<dbReference type="Proteomes" id="UP000515292">
    <property type="component" value="Chromosome"/>
</dbReference>
<name>A0A7G5IG73_9SPHN</name>
<organism evidence="5 6">
    <name type="scientific">Sandaracinobacteroides saxicola</name>
    <dbReference type="NCBI Taxonomy" id="2759707"/>
    <lineage>
        <taxon>Bacteria</taxon>
        <taxon>Pseudomonadati</taxon>
        <taxon>Pseudomonadota</taxon>
        <taxon>Alphaproteobacteria</taxon>
        <taxon>Sphingomonadales</taxon>
        <taxon>Sphingosinicellaceae</taxon>
        <taxon>Sandaracinobacteroides</taxon>
    </lineage>
</organism>
<dbReference type="PANTHER" id="PTHR43877:SF2">
    <property type="entry name" value="AMINOALKYLPHOSPHONATE N-ACETYLTRANSFERASE-RELATED"/>
    <property type="match status" value="1"/>
</dbReference>
<evidence type="ECO:0000256" key="1">
    <source>
        <dbReference type="ARBA" id="ARBA00022679"/>
    </source>
</evidence>
<dbReference type="CDD" id="cd04301">
    <property type="entry name" value="NAT_SF"/>
    <property type="match status" value="1"/>
</dbReference>
<dbReference type="PANTHER" id="PTHR43877">
    <property type="entry name" value="AMINOALKYLPHOSPHONATE N-ACETYLTRANSFERASE-RELATED-RELATED"/>
    <property type="match status" value="1"/>
</dbReference>
<dbReference type="InterPro" id="IPR050832">
    <property type="entry name" value="Bact_Acetyltransf"/>
</dbReference>
<gene>
    <name evidence="5" type="ORF">H3309_13570</name>
</gene>
<dbReference type="InterPro" id="IPR016181">
    <property type="entry name" value="Acyl_CoA_acyltransferase"/>
</dbReference>
<dbReference type="Gene3D" id="3.40.630.30">
    <property type="match status" value="1"/>
</dbReference>
<dbReference type="PROSITE" id="PS51186">
    <property type="entry name" value="GNAT"/>
    <property type="match status" value="1"/>
</dbReference>
<sequence>MACGEPRADGRQQDGGVPVSRHDRDGGVADAAEVAALFARSFTATFGHLYPPEDLAGFLAGCDGAAFAGELADADHGFRLAFEGDALIGFVKLGPTALPIDRAGRRAIELRQLYVDEAAKGLGVAAGLMEWALAEAARRGMEDIYLTVWIDNHRARRFYERYGFVEVGRYAFVVGGTIDDDRIMRLRLA</sequence>
<feature type="region of interest" description="Disordered" evidence="3">
    <location>
        <begin position="1"/>
        <end position="23"/>
    </location>
</feature>
<dbReference type="Pfam" id="PF00583">
    <property type="entry name" value="Acetyltransf_1"/>
    <property type="match status" value="1"/>
</dbReference>
<keyword evidence="1 5" id="KW-0808">Transferase</keyword>
<evidence type="ECO:0000313" key="6">
    <source>
        <dbReference type="Proteomes" id="UP000515292"/>
    </source>
</evidence>
<feature type="compositionally biased region" description="Basic and acidic residues" evidence="3">
    <location>
        <begin position="1"/>
        <end position="12"/>
    </location>
</feature>
<feature type="domain" description="N-acetyltransferase" evidence="4">
    <location>
        <begin position="21"/>
        <end position="189"/>
    </location>
</feature>
<dbReference type="EMBL" id="CP059851">
    <property type="protein sequence ID" value="QMW22365.1"/>
    <property type="molecule type" value="Genomic_DNA"/>
</dbReference>
<dbReference type="GO" id="GO:0016747">
    <property type="term" value="F:acyltransferase activity, transferring groups other than amino-acyl groups"/>
    <property type="evidence" value="ECO:0007669"/>
    <property type="project" value="InterPro"/>
</dbReference>
<evidence type="ECO:0000256" key="2">
    <source>
        <dbReference type="ARBA" id="ARBA00023315"/>
    </source>
</evidence>
<evidence type="ECO:0000256" key="3">
    <source>
        <dbReference type="SAM" id="MobiDB-lite"/>
    </source>
</evidence>
<reference evidence="5 6" key="1">
    <citation type="submission" date="2020-07" db="EMBL/GenBank/DDBJ databases">
        <title>Complete genome sequence for Sandaracinobacter sp. M6.</title>
        <authorList>
            <person name="Tang Y."/>
            <person name="Liu Q."/>
            <person name="Guo Z."/>
            <person name="Lei P."/>
            <person name="Huang B."/>
        </authorList>
    </citation>
    <scope>NUCLEOTIDE SEQUENCE [LARGE SCALE GENOMIC DNA]</scope>
    <source>
        <strain evidence="5 6">M6</strain>
    </source>
</reference>
<evidence type="ECO:0000313" key="5">
    <source>
        <dbReference type="EMBL" id="QMW22365.1"/>
    </source>
</evidence>
<keyword evidence="6" id="KW-1185">Reference proteome</keyword>
<accession>A0A7G5IG73</accession>
<dbReference type="AlphaFoldDB" id="A0A7G5IG73"/>
<protein>
    <submittedName>
        <fullName evidence="5">GNAT family N-acetyltransferase</fullName>
    </submittedName>
</protein>
<keyword evidence="2" id="KW-0012">Acyltransferase</keyword>
<evidence type="ECO:0000259" key="4">
    <source>
        <dbReference type="PROSITE" id="PS51186"/>
    </source>
</evidence>
<dbReference type="InterPro" id="IPR000182">
    <property type="entry name" value="GNAT_dom"/>
</dbReference>
<dbReference type="KEGG" id="sand:H3309_13570"/>
<dbReference type="SUPFAM" id="SSF55729">
    <property type="entry name" value="Acyl-CoA N-acyltransferases (Nat)"/>
    <property type="match status" value="1"/>
</dbReference>
<proteinExistence type="predicted"/>